<sequence>MAEDLEGLSVFVAVAETLSFTRAAERLGVTRSSVSQTIRRLEERTGTALLHRTTRTVRLTEAGKYLFDIAQSKLSDLRSAFAVVSEMAGRPTGRLRLAVSSIAETFIEGELLAGFLASHPDILVDILITDAEFDIVAEGYDAGVRLTEAIERDMIAIPVSAEQRQIIVASPTYLARAGEPQHPNDLTQHQCIGWRPSPDVAPYRWEFTENGRDIDVAVNPRVTTNDMGVMLRLARAGAGITCGMAETFAASIAANELKQILADFCPPFAGFQLYYPSRRNMSVNLRALVDYLKGTSFPKTS</sequence>
<dbReference type="GO" id="GO:0043565">
    <property type="term" value="F:sequence-specific DNA binding"/>
    <property type="evidence" value="ECO:0007669"/>
    <property type="project" value="TreeGrafter"/>
</dbReference>
<dbReference type="InterPro" id="IPR000847">
    <property type="entry name" value="LysR_HTH_N"/>
</dbReference>
<dbReference type="PANTHER" id="PTHR30537:SF1">
    <property type="entry name" value="HTH-TYPE TRANSCRIPTIONAL REGULATOR PGRR"/>
    <property type="match status" value="1"/>
</dbReference>
<dbReference type="InterPro" id="IPR005119">
    <property type="entry name" value="LysR_subst-bd"/>
</dbReference>
<dbReference type="InterPro" id="IPR058163">
    <property type="entry name" value="LysR-type_TF_proteobact-type"/>
</dbReference>
<evidence type="ECO:0000256" key="1">
    <source>
        <dbReference type="ARBA" id="ARBA00003502"/>
    </source>
</evidence>
<evidence type="ECO:0000256" key="5">
    <source>
        <dbReference type="ARBA" id="ARBA00023163"/>
    </source>
</evidence>
<evidence type="ECO:0000313" key="8">
    <source>
        <dbReference type="Proteomes" id="UP000236884"/>
    </source>
</evidence>
<comment type="similarity">
    <text evidence="2">Belongs to the LysR transcriptional regulatory family.</text>
</comment>
<gene>
    <name evidence="7" type="primary">dmlR_5</name>
    <name evidence="7" type="ORF">GJW-30_1_02092</name>
</gene>
<dbReference type="GO" id="GO:0006351">
    <property type="term" value="P:DNA-templated transcription"/>
    <property type="evidence" value="ECO:0007669"/>
    <property type="project" value="TreeGrafter"/>
</dbReference>
<dbReference type="RefSeq" id="WP_096355037.1">
    <property type="nucleotide sequence ID" value="NZ_AP014946.1"/>
</dbReference>
<keyword evidence="4" id="KW-0238">DNA-binding</keyword>
<dbReference type="EMBL" id="AP014946">
    <property type="protein sequence ID" value="BAT59559.1"/>
    <property type="molecule type" value="Genomic_DNA"/>
</dbReference>
<evidence type="ECO:0000256" key="4">
    <source>
        <dbReference type="ARBA" id="ARBA00023125"/>
    </source>
</evidence>
<dbReference type="PRINTS" id="PR00039">
    <property type="entry name" value="HTHLYSR"/>
</dbReference>
<dbReference type="OrthoDB" id="9813056at2"/>
<evidence type="ECO:0000259" key="6">
    <source>
        <dbReference type="PROSITE" id="PS50931"/>
    </source>
</evidence>
<reference evidence="7 8" key="1">
    <citation type="submission" date="2015-08" db="EMBL/GenBank/DDBJ databases">
        <title>Investigation of the bacterial diversity of lava forest soil.</title>
        <authorList>
            <person name="Lee J.S."/>
        </authorList>
    </citation>
    <scope>NUCLEOTIDE SEQUENCE [LARGE SCALE GENOMIC DNA]</scope>
    <source>
        <strain evidence="7 8">GJW-30</strain>
    </source>
</reference>
<feature type="domain" description="HTH lysR-type" evidence="6">
    <location>
        <begin position="1"/>
        <end position="60"/>
    </location>
</feature>
<dbReference type="KEGG" id="vgo:GJW-30_1_02092"/>
<organism evidence="7 8">
    <name type="scientific">Variibacter gotjawalensis</name>
    <dbReference type="NCBI Taxonomy" id="1333996"/>
    <lineage>
        <taxon>Bacteria</taxon>
        <taxon>Pseudomonadati</taxon>
        <taxon>Pseudomonadota</taxon>
        <taxon>Alphaproteobacteria</taxon>
        <taxon>Hyphomicrobiales</taxon>
        <taxon>Nitrobacteraceae</taxon>
        <taxon>Variibacter</taxon>
    </lineage>
</organism>
<dbReference type="PANTHER" id="PTHR30537">
    <property type="entry name" value="HTH-TYPE TRANSCRIPTIONAL REGULATOR"/>
    <property type="match status" value="1"/>
</dbReference>
<dbReference type="Gene3D" id="3.40.190.290">
    <property type="match status" value="1"/>
</dbReference>
<dbReference type="Pfam" id="PF03466">
    <property type="entry name" value="LysR_substrate"/>
    <property type="match status" value="1"/>
</dbReference>
<comment type="function">
    <text evidence="1">NodD regulates the expression of the nodABCFE genes which encode other nodulation proteins. NodD is also a negative regulator of its own expression. Binds flavonoids as inducers.</text>
</comment>
<protein>
    <submittedName>
        <fullName evidence="7">HTH-type transcriptional regulator DmlR</fullName>
    </submittedName>
</protein>
<keyword evidence="3" id="KW-0805">Transcription regulation</keyword>
<name>A0A0S3PUE0_9BRAD</name>
<evidence type="ECO:0000256" key="2">
    <source>
        <dbReference type="ARBA" id="ARBA00009437"/>
    </source>
</evidence>
<keyword evidence="8" id="KW-1185">Reference proteome</keyword>
<keyword evidence="5" id="KW-0804">Transcription</keyword>
<dbReference type="Gene3D" id="1.10.10.10">
    <property type="entry name" value="Winged helix-like DNA-binding domain superfamily/Winged helix DNA-binding domain"/>
    <property type="match status" value="1"/>
</dbReference>
<dbReference type="SUPFAM" id="SSF53850">
    <property type="entry name" value="Periplasmic binding protein-like II"/>
    <property type="match status" value="1"/>
</dbReference>
<dbReference type="Pfam" id="PF00126">
    <property type="entry name" value="HTH_1"/>
    <property type="match status" value="1"/>
</dbReference>
<evidence type="ECO:0000313" key="7">
    <source>
        <dbReference type="EMBL" id="BAT59559.1"/>
    </source>
</evidence>
<proteinExistence type="inferred from homology"/>
<dbReference type="InterPro" id="IPR036388">
    <property type="entry name" value="WH-like_DNA-bd_sf"/>
</dbReference>
<dbReference type="InterPro" id="IPR036390">
    <property type="entry name" value="WH_DNA-bd_sf"/>
</dbReference>
<accession>A0A0S3PUE0</accession>
<dbReference type="SUPFAM" id="SSF46785">
    <property type="entry name" value="Winged helix' DNA-binding domain"/>
    <property type="match status" value="1"/>
</dbReference>
<dbReference type="PROSITE" id="PS50931">
    <property type="entry name" value="HTH_LYSR"/>
    <property type="match status" value="1"/>
</dbReference>
<dbReference type="Proteomes" id="UP000236884">
    <property type="component" value="Chromosome"/>
</dbReference>
<dbReference type="AlphaFoldDB" id="A0A0S3PUE0"/>
<evidence type="ECO:0000256" key="3">
    <source>
        <dbReference type="ARBA" id="ARBA00023015"/>
    </source>
</evidence>
<dbReference type="FunFam" id="1.10.10.10:FF:000001">
    <property type="entry name" value="LysR family transcriptional regulator"/>
    <property type="match status" value="1"/>
</dbReference>
<dbReference type="GO" id="GO:0003700">
    <property type="term" value="F:DNA-binding transcription factor activity"/>
    <property type="evidence" value="ECO:0007669"/>
    <property type="project" value="InterPro"/>
</dbReference>
<dbReference type="CDD" id="cd08474">
    <property type="entry name" value="PBP2_CrgA_like_5"/>
    <property type="match status" value="1"/>
</dbReference>